<sequence length="156" mass="18237">MLPYRSLLDRLHTQHESIDVIIRTLPHEKLVAAPVPGKWSIKDNIAHLARYQAVFIERINRIASGSRPLFESYVAEHDADFPAWQKWDLPILLDRLYADRKYIFDLVNGLSCTQVETTGRHQRFGEMKMIEWTEFFLLHEAHHLFTIFKLAHGATS</sequence>
<organism evidence="2 3">
    <name type="scientific">Sediminibacterium roseum</name>
    <dbReference type="NCBI Taxonomy" id="1978412"/>
    <lineage>
        <taxon>Bacteria</taxon>
        <taxon>Pseudomonadati</taxon>
        <taxon>Bacteroidota</taxon>
        <taxon>Chitinophagia</taxon>
        <taxon>Chitinophagales</taxon>
        <taxon>Chitinophagaceae</taxon>
        <taxon>Sediminibacterium</taxon>
    </lineage>
</organism>
<keyword evidence="3" id="KW-1185">Reference proteome</keyword>
<protein>
    <submittedName>
        <fullName evidence="2">DinB family protein</fullName>
    </submittedName>
</protein>
<evidence type="ECO:0000259" key="1">
    <source>
        <dbReference type="Pfam" id="PF12867"/>
    </source>
</evidence>
<proteinExistence type="predicted"/>
<dbReference type="RefSeq" id="WP_161818072.1">
    <property type="nucleotide sequence ID" value="NZ_JAACJS010000011.1"/>
</dbReference>
<dbReference type="SUPFAM" id="SSF109854">
    <property type="entry name" value="DinB/YfiT-like putative metalloenzymes"/>
    <property type="match status" value="1"/>
</dbReference>
<dbReference type="Pfam" id="PF12867">
    <property type="entry name" value="DinB_2"/>
    <property type="match status" value="1"/>
</dbReference>
<comment type="caution">
    <text evidence="2">The sequence shown here is derived from an EMBL/GenBank/DDBJ whole genome shotgun (WGS) entry which is preliminary data.</text>
</comment>
<dbReference type="InterPro" id="IPR034660">
    <property type="entry name" value="DinB/YfiT-like"/>
</dbReference>
<accession>A0ABW9ZTN0</accession>
<name>A0ABW9ZTN0_9BACT</name>
<feature type="domain" description="DinB-like" evidence="1">
    <location>
        <begin position="12"/>
        <end position="145"/>
    </location>
</feature>
<dbReference type="EMBL" id="JAACJS010000011">
    <property type="protein sequence ID" value="NCI49762.1"/>
    <property type="molecule type" value="Genomic_DNA"/>
</dbReference>
<reference evidence="2 3" key="1">
    <citation type="submission" date="2020-01" db="EMBL/GenBank/DDBJ databases">
        <title>Genome analysis.</title>
        <authorList>
            <person name="Wu S."/>
            <person name="Wang G."/>
        </authorList>
    </citation>
    <scope>NUCLEOTIDE SEQUENCE [LARGE SCALE GENOMIC DNA]</scope>
    <source>
        <strain evidence="2 3">SYL130</strain>
    </source>
</reference>
<dbReference type="Proteomes" id="UP000753802">
    <property type="component" value="Unassembled WGS sequence"/>
</dbReference>
<dbReference type="InterPro" id="IPR024775">
    <property type="entry name" value="DinB-like"/>
</dbReference>
<evidence type="ECO:0000313" key="2">
    <source>
        <dbReference type="EMBL" id="NCI49762.1"/>
    </source>
</evidence>
<dbReference type="Gene3D" id="1.20.120.450">
    <property type="entry name" value="dinb family like domain"/>
    <property type="match status" value="1"/>
</dbReference>
<gene>
    <name evidence="2" type="ORF">GWC95_07505</name>
</gene>
<evidence type="ECO:0000313" key="3">
    <source>
        <dbReference type="Proteomes" id="UP000753802"/>
    </source>
</evidence>